<dbReference type="OrthoDB" id="9803036at2"/>
<keyword evidence="2" id="KW-1185">Reference proteome</keyword>
<dbReference type="InterPro" id="IPR050484">
    <property type="entry name" value="Transf_Hexapept/Carb_Anhydrase"/>
</dbReference>
<dbReference type="SUPFAM" id="SSF51161">
    <property type="entry name" value="Trimeric LpxA-like enzymes"/>
    <property type="match status" value="1"/>
</dbReference>
<accession>A0A2I7N530</accession>
<dbReference type="Gene3D" id="2.160.10.10">
    <property type="entry name" value="Hexapeptide repeat proteins"/>
    <property type="match status" value="1"/>
</dbReference>
<dbReference type="AlphaFoldDB" id="A0A2I7N530"/>
<name>A0A2I7N530_9NEIS</name>
<dbReference type="CDD" id="cd04645">
    <property type="entry name" value="LbH_gamma_CA_like"/>
    <property type="match status" value="1"/>
</dbReference>
<sequence>MMKNIRKYAGISPEIHDSAYVDDSAVIIGKVFIAENASIWCNSVARGDVSYIKIGKNSNVQDLTMLHVTHSNPGRTEETPLIIGDNVTIGHNCCLHACTLANNVFIGMGTTILDNAYIESNVMIGAGSLVPQGKRLESGYLYFGNPVKQIRKLSESEIEHIAYSAQHYVKIAKSHR</sequence>
<dbReference type="PANTHER" id="PTHR13061">
    <property type="entry name" value="DYNACTIN SUBUNIT P25"/>
    <property type="match status" value="1"/>
</dbReference>
<dbReference type="Proteomes" id="UP000236655">
    <property type="component" value="Chromosome"/>
</dbReference>
<evidence type="ECO:0000313" key="1">
    <source>
        <dbReference type="EMBL" id="AUR51573.1"/>
    </source>
</evidence>
<dbReference type="InterPro" id="IPR011004">
    <property type="entry name" value="Trimer_LpxA-like_sf"/>
</dbReference>
<proteinExistence type="predicted"/>
<gene>
    <name evidence="1" type="ORF">CUN60_04470</name>
</gene>
<protein>
    <submittedName>
        <fullName evidence="1">Gamma carbonic anhydrase family protein</fullName>
    </submittedName>
</protein>
<reference evidence="2" key="1">
    <citation type="submission" date="2017-11" db="EMBL/GenBank/DDBJ databases">
        <authorList>
            <person name="Chan K.G."/>
            <person name="Lee L.S."/>
        </authorList>
    </citation>
    <scope>NUCLEOTIDE SEQUENCE [LARGE SCALE GENOMIC DNA]</scope>
    <source>
        <strain evidence="2">DSM 100970</strain>
    </source>
</reference>
<dbReference type="PANTHER" id="PTHR13061:SF56">
    <property type="entry name" value="PROTEIN YRDA"/>
    <property type="match status" value="1"/>
</dbReference>
<dbReference type="InterPro" id="IPR001451">
    <property type="entry name" value="Hexapep"/>
</dbReference>
<dbReference type="EMBL" id="CP024847">
    <property type="protein sequence ID" value="AUR51573.1"/>
    <property type="molecule type" value="Genomic_DNA"/>
</dbReference>
<dbReference type="Pfam" id="PF00132">
    <property type="entry name" value="Hexapep"/>
    <property type="match status" value="1"/>
</dbReference>
<organism evidence="1 2">
    <name type="scientific">Aquella oligotrophica</name>
    <dbReference type="NCBI Taxonomy" id="2067065"/>
    <lineage>
        <taxon>Bacteria</taxon>
        <taxon>Pseudomonadati</taxon>
        <taxon>Pseudomonadota</taxon>
        <taxon>Betaproteobacteria</taxon>
        <taxon>Neisseriales</taxon>
        <taxon>Neisseriaceae</taxon>
        <taxon>Aquella</taxon>
    </lineage>
</organism>
<dbReference type="KEGG" id="nba:CUN60_04470"/>
<dbReference type="InterPro" id="IPR047324">
    <property type="entry name" value="LbH_gamma_CA-like"/>
</dbReference>
<evidence type="ECO:0000313" key="2">
    <source>
        <dbReference type="Proteomes" id="UP000236655"/>
    </source>
</evidence>